<dbReference type="Proteomes" id="UP000216752">
    <property type="component" value="Chromosome"/>
</dbReference>
<keyword evidence="2" id="KW-1185">Reference proteome</keyword>
<gene>
    <name evidence="1" type="ORF">SPSIL_015010</name>
</gene>
<reference evidence="1" key="1">
    <citation type="submission" date="2024-05" db="EMBL/GenBank/DDBJ databases">
        <title>Isolation and characterization of Sporomusa carbonis sp. nov., a carboxydotrophic hydrogenogen in the genus of Sporomusa isolated from a charcoal burning pile.</title>
        <authorList>
            <person name="Boeer T."/>
            <person name="Rosenbaum F."/>
            <person name="Eysell L."/>
            <person name="Mueller V."/>
            <person name="Daniel R."/>
            <person name="Poehlein A."/>
        </authorList>
    </citation>
    <scope>NUCLEOTIDE SEQUENCE [LARGE SCALE GENOMIC DNA]</scope>
    <source>
        <strain evidence="1">DSM 10669</strain>
    </source>
</reference>
<evidence type="ECO:0000313" key="2">
    <source>
        <dbReference type="Proteomes" id="UP000216752"/>
    </source>
</evidence>
<sequence>MNMLPINQEYKRRQRWAEKQERKGDQITVIGRACCEKAKITVFYDSTVIACPEHKAEVIHRA</sequence>
<accession>A0ABZ3II96</accession>
<dbReference type="EMBL" id="CP155573">
    <property type="protein sequence ID" value="XFO65391.1"/>
    <property type="molecule type" value="Genomic_DNA"/>
</dbReference>
<organism evidence="1 2">
    <name type="scientific">Sporomusa silvacetica DSM 10669</name>
    <dbReference type="NCBI Taxonomy" id="1123289"/>
    <lineage>
        <taxon>Bacteria</taxon>
        <taxon>Bacillati</taxon>
        <taxon>Bacillota</taxon>
        <taxon>Negativicutes</taxon>
        <taxon>Selenomonadales</taxon>
        <taxon>Sporomusaceae</taxon>
        <taxon>Sporomusa</taxon>
    </lineage>
</organism>
<evidence type="ECO:0000313" key="1">
    <source>
        <dbReference type="EMBL" id="XFO65391.1"/>
    </source>
</evidence>
<dbReference type="RefSeq" id="WP_094603447.1">
    <property type="nucleotide sequence ID" value="NZ_CP155573.1"/>
</dbReference>
<protein>
    <submittedName>
        <fullName evidence="1">Uncharacterized protein</fullName>
    </submittedName>
</protein>
<name>A0ABZ3II96_9FIRM</name>
<proteinExistence type="predicted"/>